<dbReference type="RefSeq" id="WP_120623547.1">
    <property type="nucleotide sequence ID" value="NZ_RAWG01000006.1"/>
</dbReference>
<sequence length="469" mass="53274">MGLDSWLDEVNERQKAVLAGLGTFQQQVESGVRQLSARVEDAQRLADDREPGRLLRARQTLDVPAVLKKLDARDFSSLSRRERRIVPCLWREVGLERMAWFLVKSPENLPRLVRQRIRDWSLFEEIPAQASWARLAGQCSVDAGLLRWGLPISIESALGREGPRILAKHWLDRPLPNVVEMLRASGIKPSISYAGQVVAEYLRRRLQARQDVSDALKFLVDDPIGRGWMPHNNTDDVVASAPLEARVAVVAAALECWARGQVEAGVRGRLEERLISRDSVFGDPRLTNLMQAWAQVRAQAEAAFGEFLTALIQQDLEFFFERAMHEQDRRRFWLRYLGSIRKTTCWLDSETYDALRRNLANLPAEQQAAFRRAKRLSGSGDVSAFCLSFERYAVVEFSKTGNASFIYQRPGLESALQSQAVGHHEELKLKSASFFVDRLTHAVGWQLRFEQDLLALGIEKDSSGPRTRR</sequence>
<dbReference type="EMBL" id="RAWG01000006">
    <property type="protein sequence ID" value="RKH47786.1"/>
    <property type="molecule type" value="Genomic_DNA"/>
</dbReference>
<protein>
    <recommendedName>
        <fullName evidence="1">Zorya protein ZorC EH domain-containing protein</fullName>
    </recommendedName>
</protein>
<organism evidence="2 3">
    <name type="scientific">Corallococcus sicarius</name>
    <dbReference type="NCBI Taxonomy" id="2316726"/>
    <lineage>
        <taxon>Bacteria</taxon>
        <taxon>Pseudomonadati</taxon>
        <taxon>Myxococcota</taxon>
        <taxon>Myxococcia</taxon>
        <taxon>Myxococcales</taxon>
        <taxon>Cystobacterineae</taxon>
        <taxon>Myxococcaceae</taxon>
        <taxon>Corallococcus</taxon>
    </lineage>
</organism>
<evidence type="ECO:0000313" key="3">
    <source>
        <dbReference type="Proteomes" id="UP000273405"/>
    </source>
</evidence>
<keyword evidence="3" id="KW-1185">Reference proteome</keyword>
<dbReference type="Proteomes" id="UP000273405">
    <property type="component" value="Unassembled WGS sequence"/>
</dbReference>
<dbReference type="AlphaFoldDB" id="A0A3A8NTR8"/>
<reference evidence="3" key="1">
    <citation type="submission" date="2018-09" db="EMBL/GenBank/DDBJ databases">
        <authorList>
            <person name="Livingstone P.G."/>
            <person name="Whitworth D.E."/>
        </authorList>
    </citation>
    <scope>NUCLEOTIDE SEQUENCE [LARGE SCALE GENOMIC DNA]</scope>
    <source>
        <strain evidence="3">CA040B</strain>
    </source>
</reference>
<feature type="domain" description="Zorya protein ZorC EH" evidence="1">
    <location>
        <begin position="26"/>
        <end position="451"/>
    </location>
</feature>
<proteinExistence type="predicted"/>
<evidence type="ECO:0000259" key="1">
    <source>
        <dbReference type="Pfam" id="PF15611"/>
    </source>
</evidence>
<evidence type="ECO:0000313" key="2">
    <source>
        <dbReference type="EMBL" id="RKH47786.1"/>
    </source>
</evidence>
<gene>
    <name evidence="2" type="ORF">D7X12_01865</name>
</gene>
<name>A0A3A8NTR8_9BACT</name>
<dbReference type="InterPro" id="IPR028943">
    <property type="entry name" value="ZorC_EH_Signature_dom"/>
</dbReference>
<accession>A0A3A8NTR8</accession>
<comment type="caution">
    <text evidence="2">The sequence shown here is derived from an EMBL/GenBank/DDBJ whole genome shotgun (WGS) entry which is preliminary data.</text>
</comment>
<dbReference type="OrthoDB" id="5486976at2"/>
<dbReference type="Pfam" id="PF15611">
    <property type="entry name" value="EH_Signature"/>
    <property type="match status" value="1"/>
</dbReference>